<dbReference type="InParanoid" id="A0A162V8Q0"/>
<dbReference type="OrthoDB" id="4843387at2759"/>
<name>A0A162V8Q0_PHYB8</name>
<gene>
    <name evidence="1" type="ORF">PHYBLDRAFT_61878</name>
</gene>
<organism evidence="1 2">
    <name type="scientific">Phycomyces blakesleeanus (strain ATCC 8743b / DSM 1359 / FGSC 10004 / NBRC 33097 / NRRL 1555)</name>
    <dbReference type="NCBI Taxonomy" id="763407"/>
    <lineage>
        <taxon>Eukaryota</taxon>
        <taxon>Fungi</taxon>
        <taxon>Fungi incertae sedis</taxon>
        <taxon>Mucoromycota</taxon>
        <taxon>Mucoromycotina</taxon>
        <taxon>Mucoromycetes</taxon>
        <taxon>Mucorales</taxon>
        <taxon>Phycomycetaceae</taxon>
        <taxon>Phycomyces</taxon>
    </lineage>
</organism>
<keyword evidence="1" id="KW-0238">DNA-binding</keyword>
<dbReference type="SUPFAM" id="SSF46689">
    <property type="entry name" value="Homeodomain-like"/>
    <property type="match status" value="1"/>
</dbReference>
<dbReference type="VEuPathDB" id="FungiDB:PHYBLDRAFT_61878"/>
<dbReference type="Gene3D" id="1.10.10.10">
    <property type="entry name" value="Winged helix-like DNA-binding domain superfamily/Winged helix DNA-binding domain"/>
    <property type="match status" value="1"/>
</dbReference>
<keyword evidence="2" id="KW-1185">Reference proteome</keyword>
<reference evidence="2" key="1">
    <citation type="submission" date="2015-06" db="EMBL/GenBank/DDBJ databases">
        <title>Expansion of signal transduction pathways in fungi by whole-genome duplication.</title>
        <authorList>
            <consortium name="DOE Joint Genome Institute"/>
            <person name="Corrochano L.M."/>
            <person name="Kuo A."/>
            <person name="Marcet-Houben M."/>
            <person name="Polaino S."/>
            <person name="Salamov A."/>
            <person name="Villalobos J.M."/>
            <person name="Alvarez M.I."/>
            <person name="Avalos J."/>
            <person name="Benito E.P."/>
            <person name="Benoit I."/>
            <person name="Burger G."/>
            <person name="Camino L.P."/>
            <person name="Canovas D."/>
            <person name="Cerda-Olmedo E."/>
            <person name="Cheng J.-F."/>
            <person name="Dominguez A."/>
            <person name="Elias M."/>
            <person name="Eslava A.P."/>
            <person name="Glaser F."/>
            <person name="Grimwood J."/>
            <person name="Gutierrez G."/>
            <person name="Heitman J."/>
            <person name="Henrissat B."/>
            <person name="Iturriaga E.A."/>
            <person name="Lang B.F."/>
            <person name="Lavin J.L."/>
            <person name="Lee S."/>
            <person name="Li W."/>
            <person name="Lindquist E."/>
            <person name="Lopez-Garcia S."/>
            <person name="Luque E.M."/>
            <person name="Marcos A.T."/>
            <person name="Martin J."/>
            <person name="McCluskey K."/>
            <person name="Medina H.R."/>
            <person name="Miralles-Duran A."/>
            <person name="Miyazaki A."/>
            <person name="Munoz-Torres E."/>
            <person name="Oguiza J.A."/>
            <person name="Ohm R."/>
            <person name="Olmedo M."/>
            <person name="Orejas M."/>
            <person name="Ortiz-Castellanos L."/>
            <person name="Pisabarro A.G."/>
            <person name="Rodriguez-Romero J."/>
            <person name="Ruiz-Herrera J."/>
            <person name="Ruiz-Vazquez R."/>
            <person name="Sanz C."/>
            <person name="Schackwitz W."/>
            <person name="Schmutz J."/>
            <person name="Shahriari M."/>
            <person name="Shelest E."/>
            <person name="Silva-Franco F."/>
            <person name="Soanes D."/>
            <person name="Syed K."/>
            <person name="Tagua V.G."/>
            <person name="Talbot N.J."/>
            <person name="Thon M."/>
            <person name="De vries R.P."/>
            <person name="Wiebenga A."/>
            <person name="Yadav J.S."/>
            <person name="Braun E.L."/>
            <person name="Baker S."/>
            <person name="Garre V."/>
            <person name="Horwitz B."/>
            <person name="Torres-Martinez S."/>
            <person name="Idnurm A."/>
            <person name="Herrera-Estrella A."/>
            <person name="Gabaldon T."/>
            <person name="Grigoriev I.V."/>
        </authorList>
    </citation>
    <scope>NUCLEOTIDE SEQUENCE [LARGE SCALE GENOMIC DNA]</scope>
    <source>
        <strain evidence="2">NRRL 1555(-)</strain>
    </source>
</reference>
<protein>
    <submittedName>
        <fullName evidence="1">Homeodomain-like DNA binding domain-containing transcription factor</fullName>
    </submittedName>
</protein>
<sequence>MGNNVIKQEIYNRKGVFEPGLQTFANLYLTRLIKFQCLGKPRQRQGPQKHLTTDIKNEIVNKYYRKNPMSRATIARMLGLSWTTVNNVVEKYAKDGTVEPKPRGGSRKKS</sequence>
<dbReference type="GeneID" id="29001771"/>
<dbReference type="GO" id="GO:0003677">
    <property type="term" value="F:DNA binding"/>
    <property type="evidence" value="ECO:0007669"/>
    <property type="project" value="UniProtKB-KW"/>
</dbReference>
<dbReference type="EMBL" id="KV440971">
    <property type="protein sequence ID" value="OAD80822.1"/>
    <property type="molecule type" value="Genomic_DNA"/>
</dbReference>
<dbReference type="AlphaFoldDB" id="A0A162V8Q0"/>
<accession>A0A162V8Q0</accession>
<keyword evidence="1" id="KW-0371">Homeobox</keyword>
<dbReference type="RefSeq" id="XP_018298862.1">
    <property type="nucleotide sequence ID" value="XM_018440865.1"/>
</dbReference>
<dbReference type="STRING" id="763407.A0A162V8Q0"/>
<dbReference type="InterPro" id="IPR009057">
    <property type="entry name" value="Homeodomain-like_sf"/>
</dbReference>
<dbReference type="Pfam" id="PF13551">
    <property type="entry name" value="HTH_29"/>
    <property type="match status" value="1"/>
</dbReference>
<evidence type="ECO:0000313" key="2">
    <source>
        <dbReference type="Proteomes" id="UP000077315"/>
    </source>
</evidence>
<proteinExistence type="predicted"/>
<dbReference type="Proteomes" id="UP000077315">
    <property type="component" value="Unassembled WGS sequence"/>
</dbReference>
<dbReference type="InterPro" id="IPR036388">
    <property type="entry name" value="WH-like_DNA-bd_sf"/>
</dbReference>
<evidence type="ECO:0000313" key="1">
    <source>
        <dbReference type="EMBL" id="OAD80822.1"/>
    </source>
</evidence>